<protein>
    <submittedName>
        <fullName evidence="2">Uncharacterized protein</fullName>
    </submittedName>
</protein>
<proteinExistence type="predicted"/>
<organism evidence="2">
    <name type="scientific">Siphoviridae sp. ctvhu9</name>
    <dbReference type="NCBI Taxonomy" id="2827968"/>
    <lineage>
        <taxon>Viruses</taxon>
        <taxon>Duplodnaviria</taxon>
        <taxon>Heunggongvirae</taxon>
        <taxon>Uroviricota</taxon>
        <taxon>Caudoviricetes</taxon>
    </lineage>
</organism>
<sequence length="131" mass="14583">MIDCAKTENYLSEKQRMTKRAKNGLCKLGCSNCPLCSINNNKGQSCTAFEMLYPEKAIEIVQRWSDEHPQRTYLSEFLKNYPNAELDHGVPKVCLKKLGVVSGCAKTKKVTCILAVIVVGISLLRAVKSDD</sequence>
<reference evidence="2" key="1">
    <citation type="journal article" date="2021" name="Proc. Natl. Acad. Sci. U.S.A.">
        <title>A Catalog of Tens of Thousands of Viruses from Human Metagenomes Reveals Hidden Associations with Chronic Diseases.</title>
        <authorList>
            <person name="Tisza M.J."/>
            <person name="Buck C.B."/>
        </authorList>
    </citation>
    <scope>NUCLEOTIDE SEQUENCE</scope>
    <source>
        <strain evidence="2">Ctvhu9</strain>
    </source>
</reference>
<evidence type="ECO:0000256" key="1">
    <source>
        <dbReference type="SAM" id="Phobius"/>
    </source>
</evidence>
<feature type="transmembrane region" description="Helical" evidence="1">
    <location>
        <begin position="110"/>
        <end position="127"/>
    </location>
</feature>
<keyword evidence="1" id="KW-0472">Membrane</keyword>
<accession>A0A8S5SJ59</accession>
<keyword evidence="1" id="KW-0812">Transmembrane</keyword>
<name>A0A8S5SJ59_9CAUD</name>
<keyword evidence="1" id="KW-1133">Transmembrane helix</keyword>
<evidence type="ECO:0000313" key="2">
    <source>
        <dbReference type="EMBL" id="DAF50998.1"/>
    </source>
</evidence>
<dbReference type="EMBL" id="BK032607">
    <property type="protein sequence ID" value="DAF50998.1"/>
    <property type="molecule type" value="Genomic_DNA"/>
</dbReference>